<dbReference type="PANTHER" id="PTHR16181:SF29">
    <property type="entry name" value="PROTEIN FAM83A-RELATED"/>
    <property type="match status" value="1"/>
</dbReference>
<organism evidence="4 5">
    <name type="scientific">Parambassis ranga</name>
    <name type="common">Indian glassy fish</name>
    <dbReference type="NCBI Taxonomy" id="210632"/>
    <lineage>
        <taxon>Eukaryota</taxon>
        <taxon>Metazoa</taxon>
        <taxon>Chordata</taxon>
        <taxon>Craniata</taxon>
        <taxon>Vertebrata</taxon>
        <taxon>Euteleostomi</taxon>
        <taxon>Actinopterygii</taxon>
        <taxon>Neopterygii</taxon>
        <taxon>Teleostei</taxon>
        <taxon>Neoteleostei</taxon>
        <taxon>Acanthomorphata</taxon>
        <taxon>Ovalentaria</taxon>
        <taxon>Ambassidae</taxon>
        <taxon>Parambassis</taxon>
    </lineage>
</organism>
<dbReference type="OrthoDB" id="9905385at2759"/>
<dbReference type="Proteomes" id="UP000515145">
    <property type="component" value="Chromosome 16"/>
</dbReference>
<dbReference type="InterPro" id="IPR012461">
    <property type="entry name" value="SACK1"/>
</dbReference>
<dbReference type="Gene3D" id="3.30.870.10">
    <property type="entry name" value="Endonuclease Chain A"/>
    <property type="match status" value="1"/>
</dbReference>
<name>A0A6P7JZT4_9TELE</name>
<dbReference type="GeneID" id="114448345"/>
<evidence type="ECO:0000313" key="5">
    <source>
        <dbReference type="RefSeq" id="XP_028281056.1"/>
    </source>
</evidence>
<feature type="compositionally biased region" description="Polar residues" evidence="2">
    <location>
        <begin position="116"/>
        <end position="133"/>
    </location>
</feature>
<sequence>MDACKTVSVLSYRESRPLGKVRRRLQDLRNPSSSVYDFIASGPTFDLSHNESARLAVDCLLSQGLEGYHKMLKAEGEVDFLSEQEKNYILENVKDFNTDDSDVPINDDEKELESLSVGSQSPTQCQAASTDSDPTVAEVAQSSLKDLKLSDPVQDDPSTEVYFQSDSRAACMKDLLRQFIRRAKQALAIVMDSFSDVELLFDLLEASKKRNVSVHLLLDHLNLNMFVSMWQDLKLNSNNFPNLSVRSVHGQTYCAKTGRKLTGQITESFIITDWTEVLTGSYSFSWLSWQVHRSLAVHIKGSSATPFQQEFQRLHTSSKPVAGFVTFIPLPHTLCSTSHATMDDITGGGKEKSNHKEGSAALQMQGKPPQPYPVWLQPVTSVEKYTVGPVRTMHDARTNVELLEKNPNHTRSHLTPLNQTHFSNVQHEIAGLTIAENSVWFQDPNSPHTPSLQRTVLTQSPLMRTSHLDQPDVGTTQLFFQQRNRNMLTQPAGLNALQRQWKCSLNFNSKVDLPSENLKLLSHTLQQSQEKAILQFPFTHLRGHNSGRQTSLETRRQDQPPLQPRTLLSSQLQRDSMLFLPGAKEQLQMNPPPGLKWTPQNHPNAAQPRMLARHSSFITNHGIGQTTRTQLGWRPFQSGMNARLERSKSMTERRAAGFSSNRNQT</sequence>
<dbReference type="SUPFAM" id="SSF56024">
    <property type="entry name" value="Phospholipase D/nuclease"/>
    <property type="match status" value="1"/>
</dbReference>
<dbReference type="RefSeq" id="XP_028281056.1">
    <property type="nucleotide sequence ID" value="XM_028425255.1"/>
</dbReference>
<comment type="similarity">
    <text evidence="1">Belongs to the FAM83 family.</text>
</comment>
<feature type="region of interest" description="Disordered" evidence="2">
    <location>
        <begin position="542"/>
        <end position="563"/>
    </location>
</feature>
<dbReference type="GO" id="GO:0007173">
    <property type="term" value="P:epidermal growth factor receptor signaling pathway"/>
    <property type="evidence" value="ECO:0007669"/>
    <property type="project" value="TreeGrafter"/>
</dbReference>
<feature type="region of interest" description="Disordered" evidence="2">
    <location>
        <begin position="643"/>
        <end position="665"/>
    </location>
</feature>
<evidence type="ECO:0000259" key="3">
    <source>
        <dbReference type="Pfam" id="PF07894"/>
    </source>
</evidence>
<evidence type="ECO:0000256" key="1">
    <source>
        <dbReference type="ARBA" id="ARBA00006937"/>
    </source>
</evidence>
<evidence type="ECO:0000256" key="2">
    <source>
        <dbReference type="SAM" id="MobiDB-lite"/>
    </source>
</evidence>
<feature type="region of interest" description="Disordered" evidence="2">
    <location>
        <begin position="347"/>
        <end position="368"/>
    </location>
</feature>
<feature type="region of interest" description="Disordered" evidence="2">
    <location>
        <begin position="115"/>
        <end position="134"/>
    </location>
</feature>
<keyword evidence="4" id="KW-1185">Reference proteome</keyword>
<dbReference type="InParanoid" id="A0A6P7JZT4"/>
<proteinExistence type="inferred from homology"/>
<dbReference type="AlphaFoldDB" id="A0A6P7JZT4"/>
<dbReference type="InterPro" id="IPR050944">
    <property type="entry name" value="FAM83"/>
</dbReference>
<protein>
    <submittedName>
        <fullName evidence="5">Uncharacterized protein LOC114448345</fullName>
    </submittedName>
</protein>
<evidence type="ECO:0000313" key="4">
    <source>
        <dbReference type="Proteomes" id="UP000515145"/>
    </source>
</evidence>
<feature type="compositionally biased region" description="Basic and acidic residues" evidence="2">
    <location>
        <begin position="643"/>
        <end position="655"/>
    </location>
</feature>
<feature type="compositionally biased region" description="Basic and acidic residues" evidence="2">
    <location>
        <begin position="349"/>
        <end position="358"/>
    </location>
</feature>
<dbReference type="PANTHER" id="PTHR16181">
    <property type="entry name" value="PROTEIN FAM83A-RELATED"/>
    <property type="match status" value="1"/>
</dbReference>
<accession>A0A6P7JZT4</accession>
<dbReference type="Pfam" id="PF07894">
    <property type="entry name" value="SACK1"/>
    <property type="match status" value="1"/>
</dbReference>
<reference evidence="5" key="1">
    <citation type="submission" date="2025-08" db="UniProtKB">
        <authorList>
            <consortium name="RefSeq"/>
        </authorList>
    </citation>
    <scope>IDENTIFICATION</scope>
</reference>
<dbReference type="GO" id="GO:0019901">
    <property type="term" value="F:protein kinase binding"/>
    <property type="evidence" value="ECO:0007669"/>
    <property type="project" value="TreeGrafter"/>
</dbReference>
<feature type="domain" description="Scaffolding anchor of CK1" evidence="3">
    <location>
        <begin position="44"/>
        <end position="320"/>
    </location>
</feature>
<gene>
    <name evidence="5" type="primary">LOC114448345</name>
</gene>